<name>A0A5C6EEQ6_9BACT</name>
<dbReference type="EMBL" id="SJPY01000001">
    <property type="protein sequence ID" value="TWU45719.1"/>
    <property type="molecule type" value="Genomic_DNA"/>
</dbReference>
<dbReference type="AlphaFoldDB" id="A0A5C6EEQ6"/>
<reference evidence="2 3" key="1">
    <citation type="submission" date="2019-02" db="EMBL/GenBank/DDBJ databases">
        <title>Deep-cultivation of Planctomycetes and their phenomic and genomic characterization uncovers novel biology.</title>
        <authorList>
            <person name="Wiegand S."/>
            <person name="Jogler M."/>
            <person name="Boedeker C."/>
            <person name="Pinto D."/>
            <person name="Vollmers J."/>
            <person name="Rivas-Marin E."/>
            <person name="Kohn T."/>
            <person name="Peeters S.H."/>
            <person name="Heuer A."/>
            <person name="Rast P."/>
            <person name="Oberbeckmann S."/>
            <person name="Bunk B."/>
            <person name="Jeske O."/>
            <person name="Meyerdierks A."/>
            <person name="Storesund J.E."/>
            <person name="Kallscheuer N."/>
            <person name="Luecker S."/>
            <person name="Lage O.M."/>
            <person name="Pohl T."/>
            <person name="Merkel B.J."/>
            <person name="Hornburger P."/>
            <person name="Mueller R.-W."/>
            <person name="Bruemmer F."/>
            <person name="Labrenz M."/>
            <person name="Spormann A.M."/>
            <person name="Op Den Camp H."/>
            <person name="Overmann J."/>
            <person name="Amann R."/>
            <person name="Jetten M.S.M."/>
            <person name="Mascher T."/>
            <person name="Medema M.H."/>
            <person name="Devos D.P."/>
            <person name="Kaster A.-K."/>
            <person name="Ovreas L."/>
            <person name="Rohde M."/>
            <person name="Galperin M.Y."/>
            <person name="Jogler C."/>
        </authorList>
    </citation>
    <scope>NUCLEOTIDE SEQUENCE [LARGE SCALE GENOMIC DNA]</scope>
    <source>
        <strain evidence="2 3">Q31b</strain>
    </source>
</reference>
<protein>
    <submittedName>
        <fullName evidence="2">Uncharacterized protein</fullName>
    </submittedName>
</protein>
<sequence length="54" mass="5949">MTFLASTMDSDAIARLVRPRPLALARIASPPLPALGKKRTSDPFLETRALNERD</sequence>
<evidence type="ECO:0000313" key="2">
    <source>
        <dbReference type="EMBL" id="TWU45719.1"/>
    </source>
</evidence>
<dbReference type="Proteomes" id="UP000315471">
    <property type="component" value="Unassembled WGS sequence"/>
</dbReference>
<keyword evidence="3" id="KW-1185">Reference proteome</keyword>
<comment type="caution">
    <text evidence="2">The sequence shown here is derived from an EMBL/GenBank/DDBJ whole genome shotgun (WGS) entry which is preliminary data.</text>
</comment>
<organism evidence="2 3">
    <name type="scientific">Novipirellula aureliae</name>
    <dbReference type="NCBI Taxonomy" id="2527966"/>
    <lineage>
        <taxon>Bacteria</taxon>
        <taxon>Pseudomonadati</taxon>
        <taxon>Planctomycetota</taxon>
        <taxon>Planctomycetia</taxon>
        <taxon>Pirellulales</taxon>
        <taxon>Pirellulaceae</taxon>
        <taxon>Novipirellula</taxon>
    </lineage>
</organism>
<evidence type="ECO:0000313" key="3">
    <source>
        <dbReference type="Proteomes" id="UP000315471"/>
    </source>
</evidence>
<accession>A0A5C6EEQ6</accession>
<evidence type="ECO:0000256" key="1">
    <source>
        <dbReference type="SAM" id="MobiDB-lite"/>
    </source>
</evidence>
<proteinExistence type="predicted"/>
<feature type="region of interest" description="Disordered" evidence="1">
    <location>
        <begin position="32"/>
        <end position="54"/>
    </location>
</feature>
<gene>
    <name evidence="2" type="ORF">Q31b_08950</name>
</gene>